<dbReference type="PANTHER" id="PTHR35021">
    <property type="match status" value="1"/>
</dbReference>
<feature type="region of interest" description="Disordered" evidence="1">
    <location>
        <begin position="1"/>
        <end position="22"/>
    </location>
</feature>
<proteinExistence type="predicted"/>
<accession>A0A7J8RCA1</accession>
<comment type="caution">
    <text evidence="2">The sequence shown here is derived from an EMBL/GenBank/DDBJ whole genome shotgun (WGS) entry which is preliminary data.</text>
</comment>
<reference evidence="2 3" key="1">
    <citation type="journal article" date="2019" name="Genome Biol. Evol.">
        <title>Insights into the evolution of the New World diploid cottons (Gossypium, subgenus Houzingenia) based on genome sequencing.</title>
        <authorList>
            <person name="Grover C.E."/>
            <person name="Arick M.A. 2nd"/>
            <person name="Thrash A."/>
            <person name="Conover J.L."/>
            <person name="Sanders W.S."/>
            <person name="Peterson D.G."/>
            <person name="Frelichowski J.E."/>
            <person name="Scheffler J.A."/>
            <person name="Scheffler B.E."/>
            <person name="Wendel J.F."/>
        </authorList>
    </citation>
    <scope>NUCLEOTIDE SEQUENCE [LARGE SCALE GENOMIC DNA]</scope>
    <source>
        <strain evidence="2">27</strain>
        <tissue evidence="2">Leaf</tissue>
    </source>
</reference>
<evidence type="ECO:0000313" key="2">
    <source>
        <dbReference type="EMBL" id="MBA0611375.1"/>
    </source>
</evidence>
<name>A0A7J8RCA1_GOSDV</name>
<evidence type="ECO:0000256" key="1">
    <source>
        <dbReference type="SAM" id="MobiDB-lite"/>
    </source>
</evidence>
<organism evidence="2 3">
    <name type="scientific">Gossypium davidsonii</name>
    <name type="common">Davidson's cotton</name>
    <name type="synonym">Gossypium klotzschianum subsp. davidsonii</name>
    <dbReference type="NCBI Taxonomy" id="34287"/>
    <lineage>
        <taxon>Eukaryota</taxon>
        <taxon>Viridiplantae</taxon>
        <taxon>Streptophyta</taxon>
        <taxon>Embryophyta</taxon>
        <taxon>Tracheophyta</taxon>
        <taxon>Spermatophyta</taxon>
        <taxon>Magnoliopsida</taxon>
        <taxon>eudicotyledons</taxon>
        <taxon>Gunneridae</taxon>
        <taxon>Pentapetalae</taxon>
        <taxon>rosids</taxon>
        <taxon>malvids</taxon>
        <taxon>Malvales</taxon>
        <taxon>Malvaceae</taxon>
        <taxon>Malvoideae</taxon>
        <taxon>Gossypium</taxon>
    </lineage>
</organism>
<keyword evidence="3" id="KW-1185">Reference proteome</keyword>
<dbReference type="AlphaFoldDB" id="A0A7J8RCA1"/>
<dbReference type="EMBL" id="JABFAC010000004">
    <property type="protein sequence ID" value="MBA0611375.1"/>
    <property type="molecule type" value="Genomic_DNA"/>
</dbReference>
<gene>
    <name evidence="2" type="ORF">Godav_012069</name>
</gene>
<sequence>MASQELGSQNPAQSAAFTEQVQIPSMLSPSWEEPRTNTMCSTSTCDENGEKFDDEQVTKFLQECDGNTKRQVQYSDFNGLQEELSKVEHDCFPSFLYPIIQNIKDKHGDITEKSKLSNCAAHPTLVMFYTTIKEMNEVKEVKDFDISKLKVWRDAICDALQINMKAEFAKQHLMKIAYAYFDSKEFDQKNYDEKKRLEEDLGRISKKIELHEKCQSEAKNFNDKPLNTDLFP</sequence>
<protein>
    <submittedName>
        <fullName evidence="2">Uncharacterized protein</fullName>
    </submittedName>
</protein>
<evidence type="ECO:0000313" key="3">
    <source>
        <dbReference type="Proteomes" id="UP000593561"/>
    </source>
</evidence>
<dbReference type="PANTHER" id="PTHR35021:SF8">
    <property type="entry name" value="FIBER PROTEIN FB17"/>
    <property type="match status" value="1"/>
</dbReference>
<dbReference type="Proteomes" id="UP000593561">
    <property type="component" value="Unassembled WGS sequence"/>
</dbReference>